<evidence type="ECO:0000313" key="2">
    <source>
        <dbReference type="Proteomes" id="UP001159042"/>
    </source>
</evidence>
<comment type="caution">
    <text evidence="1">The sequence shown here is derived from an EMBL/GenBank/DDBJ whole genome shotgun (WGS) entry which is preliminary data.</text>
</comment>
<dbReference type="EMBL" id="JANEYG010000109">
    <property type="protein sequence ID" value="KAJ8912879.1"/>
    <property type="molecule type" value="Genomic_DNA"/>
</dbReference>
<keyword evidence="2" id="KW-1185">Reference proteome</keyword>
<feature type="non-terminal residue" evidence="1">
    <location>
        <position position="1"/>
    </location>
</feature>
<dbReference type="AlphaFoldDB" id="A0AAV8VF94"/>
<name>A0AAV8VF94_9CUCU</name>
<evidence type="ECO:0008006" key="3">
    <source>
        <dbReference type="Google" id="ProtNLM"/>
    </source>
</evidence>
<accession>A0AAV8VF94</accession>
<dbReference type="PANTHER" id="PTHR33332">
    <property type="entry name" value="REVERSE TRANSCRIPTASE DOMAIN-CONTAINING PROTEIN"/>
    <property type="match status" value="1"/>
</dbReference>
<proteinExistence type="predicted"/>
<dbReference type="Proteomes" id="UP001159042">
    <property type="component" value="Unassembled WGS sequence"/>
</dbReference>
<protein>
    <recommendedName>
        <fullName evidence="3">Reverse transcriptase</fullName>
    </recommendedName>
</protein>
<sequence length="153" mass="17832">SVVACFESWCNSNNLIANIAKTQIVYFQSLGSDSKLRLKYNDTILESTDSVKFLGVWLDCYLRWNVHIDKVINSLNRAFYAVYRIRNVMPLRALLDVYYSLVYSHLSYNTILWGNAINSNRVFIIVIERKLSVLYLELIIVTPVDAYLFVIKY</sequence>
<evidence type="ECO:0000313" key="1">
    <source>
        <dbReference type="EMBL" id="KAJ8912879.1"/>
    </source>
</evidence>
<organism evidence="1 2">
    <name type="scientific">Exocentrus adspersus</name>
    <dbReference type="NCBI Taxonomy" id="1586481"/>
    <lineage>
        <taxon>Eukaryota</taxon>
        <taxon>Metazoa</taxon>
        <taxon>Ecdysozoa</taxon>
        <taxon>Arthropoda</taxon>
        <taxon>Hexapoda</taxon>
        <taxon>Insecta</taxon>
        <taxon>Pterygota</taxon>
        <taxon>Neoptera</taxon>
        <taxon>Endopterygota</taxon>
        <taxon>Coleoptera</taxon>
        <taxon>Polyphaga</taxon>
        <taxon>Cucujiformia</taxon>
        <taxon>Chrysomeloidea</taxon>
        <taxon>Cerambycidae</taxon>
        <taxon>Lamiinae</taxon>
        <taxon>Acanthocinini</taxon>
        <taxon>Exocentrus</taxon>
    </lineage>
</organism>
<gene>
    <name evidence="1" type="ORF">NQ315_014490</name>
</gene>
<reference evidence="1 2" key="1">
    <citation type="journal article" date="2023" name="Insect Mol. Biol.">
        <title>Genome sequencing provides insights into the evolution of gene families encoding plant cell wall-degrading enzymes in longhorned beetles.</title>
        <authorList>
            <person name="Shin N.R."/>
            <person name="Okamura Y."/>
            <person name="Kirsch R."/>
            <person name="Pauchet Y."/>
        </authorList>
    </citation>
    <scope>NUCLEOTIDE SEQUENCE [LARGE SCALE GENOMIC DNA]</scope>
    <source>
        <strain evidence="1">EAD_L_NR</strain>
    </source>
</reference>